<proteinExistence type="predicted"/>
<name>A0A1B2ESX5_9HYPH</name>
<dbReference type="KEGG" id="moc:BB934_33350"/>
<keyword evidence="2" id="KW-0238">DNA-binding</keyword>
<dbReference type="GO" id="GO:0006310">
    <property type="term" value="P:DNA recombination"/>
    <property type="evidence" value="ECO:0007669"/>
    <property type="project" value="UniProtKB-KW"/>
</dbReference>
<dbReference type="AlphaFoldDB" id="A0A1B2ESX5"/>
<dbReference type="GO" id="GO:0003677">
    <property type="term" value="F:DNA binding"/>
    <property type="evidence" value="ECO:0007669"/>
    <property type="project" value="UniProtKB-KW"/>
</dbReference>
<keyword evidence="1" id="KW-0815">Transposition</keyword>
<dbReference type="OrthoDB" id="4315389at2"/>
<keyword evidence="3" id="KW-0233">DNA recombination</keyword>
<dbReference type="GO" id="GO:0015074">
    <property type="term" value="P:DNA integration"/>
    <property type="evidence" value="ECO:0007669"/>
    <property type="project" value="InterPro"/>
</dbReference>
<keyword evidence="5" id="KW-0614">Plasmid</keyword>
<accession>A0A1B2ESX5</accession>
<evidence type="ECO:0000259" key="4">
    <source>
        <dbReference type="PROSITE" id="PS50994"/>
    </source>
</evidence>
<dbReference type="Pfam" id="PF13610">
    <property type="entry name" value="DDE_Tnp_IS240"/>
    <property type="match status" value="1"/>
</dbReference>
<evidence type="ECO:0000313" key="5">
    <source>
        <dbReference type="EMBL" id="ANY83086.1"/>
    </source>
</evidence>
<protein>
    <submittedName>
        <fullName evidence="5">Transposase</fullName>
    </submittedName>
</protein>
<reference evidence="5" key="1">
    <citation type="submission" date="2016-07" db="EMBL/GenBank/DDBJ databases">
        <title>Microvirga ossetica sp. nov. a new species of rhizobia isolated from root nodules of the legume species Vicia alpestris Steven originated from North Ossetia region in the Caucasus.</title>
        <authorList>
            <person name="Safronova V.I."/>
            <person name="Kuznetsova I.G."/>
            <person name="Sazanova A.L."/>
            <person name="Belimov A."/>
            <person name="Andronov E."/>
            <person name="Osledkin Y.S."/>
            <person name="Onishchuk O.P."/>
            <person name="Kurchak O.N."/>
            <person name="Shaposhnikov A.I."/>
            <person name="Willems A."/>
            <person name="Tikhonovich I.A."/>
        </authorList>
    </citation>
    <scope>NUCLEOTIDE SEQUENCE [LARGE SCALE GENOMIC DNA]</scope>
    <source>
        <strain evidence="5">V5/3M</strain>
        <plasmid evidence="5">unnamed1</plasmid>
    </source>
</reference>
<evidence type="ECO:0000256" key="1">
    <source>
        <dbReference type="ARBA" id="ARBA00022578"/>
    </source>
</evidence>
<sequence length="238" mass="27701">MKQGSKNPFKGRQFTAEIILWAVRWYLQFPISYRDLERMLADRGIKVDHTTLFRWIQAYAPELDKRIRPHLQMTNGSWRVDETYIRVKGEWVYLYRAVDAVGQTIDFLLSPKRDAAAGRRFFRKALRQPHTVNPRTITVDKNAAYPIAAKAMKQSQELWRFAKFRQVKFLNNIVEQDHRRIKRLVRPGLGFKSFMTASRTIAGYEIMAMVRKGQVASVSVNDMKAQNDFIAALFSAVA</sequence>
<evidence type="ECO:0000256" key="3">
    <source>
        <dbReference type="ARBA" id="ARBA00023172"/>
    </source>
</evidence>
<evidence type="ECO:0000256" key="2">
    <source>
        <dbReference type="ARBA" id="ARBA00023125"/>
    </source>
</evidence>
<dbReference type="NCBIfam" id="NF033587">
    <property type="entry name" value="transpos_IS6"/>
    <property type="match status" value="1"/>
</dbReference>
<dbReference type="PANTHER" id="PTHR35528">
    <property type="entry name" value="BLL1675 PROTEIN"/>
    <property type="match status" value="1"/>
</dbReference>
<dbReference type="PROSITE" id="PS50994">
    <property type="entry name" value="INTEGRASE"/>
    <property type="match status" value="1"/>
</dbReference>
<dbReference type="InterPro" id="IPR047930">
    <property type="entry name" value="Transpos_IS6"/>
</dbReference>
<dbReference type="RefSeq" id="WP_099514159.1">
    <property type="nucleotide sequence ID" value="NZ_CP016617.1"/>
</dbReference>
<geneLocation type="plasmid" evidence="5">
    <name>unnamed1</name>
</geneLocation>
<dbReference type="PANTHER" id="PTHR35528:SF3">
    <property type="entry name" value="BLL1675 PROTEIN"/>
    <property type="match status" value="1"/>
</dbReference>
<dbReference type="InterPro" id="IPR052183">
    <property type="entry name" value="IS_Transposase"/>
</dbReference>
<dbReference type="GO" id="GO:0032196">
    <property type="term" value="P:transposition"/>
    <property type="evidence" value="ECO:0007669"/>
    <property type="project" value="UniProtKB-KW"/>
</dbReference>
<gene>
    <name evidence="5" type="ORF">BB934_33350</name>
</gene>
<feature type="domain" description="Integrase catalytic" evidence="4">
    <location>
        <begin position="65"/>
        <end position="186"/>
    </location>
</feature>
<dbReference type="InterPro" id="IPR032874">
    <property type="entry name" value="DDE_dom"/>
</dbReference>
<dbReference type="InterPro" id="IPR012337">
    <property type="entry name" value="RNaseH-like_sf"/>
</dbReference>
<organism evidence="5">
    <name type="scientific">Microvirga ossetica</name>
    <dbReference type="NCBI Taxonomy" id="1882682"/>
    <lineage>
        <taxon>Bacteria</taxon>
        <taxon>Pseudomonadati</taxon>
        <taxon>Pseudomonadota</taxon>
        <taxon>Alphaproteobacteria</taxon>
        <taxon>Hyphomicrobiales</taxon>
        <taxon>Methylobacteriaceae</taxon>
        <taxon>Microvirga</taxon>
    </lineage>
</organism>
<dbReference type="SUPFAM" id="SSF53098">
    <property type="entry name" value="Ribonuclease H-like"/>
    <property type="match status" value="1"/>
</dbReference>
<dbReference type="InterPro" id="IPR001584">
    <property type="entry name" value="Integrase_cat-core"/>
</dbReference>
<dbReference type="EMBL" id="CP016617">
    <property type="protein sequence ID" value="ANY83086.1"/>
    <property type="molecule type" value="Genomic_DNA"/>
</dbReference>